<evidence type="ECO:0000313" key="1">
    <source>
        <dbReference type="EMBL" id="KAL2620653.1"/>
    </source>
</evidence>
<evidence type="ECO:0000313" key="2">
    <source>
        <dbReference type="Proteomes" id="UP001605036"/>
    </source>
</evidence>
<dbReference type="AlphaFoldDB" id="A0ABD1Y1L5"/>
<protein>
    <submittedName>
        <fullName evidence="1">Uncharacterized protein</fullName>
    </submittedName>
</protein>
<proteinExistence type="predicted"/>
<accession>A0ABD1Y1L5</accession>
<reference evidence="1 2" key="1">
    <citation type="submission" date="2024-09" db="EMBL/GenBank/DDBJ databases">
        <title>Chromosome-scale assembly of Riccia fluitans.</title>
        <authorList>
            <person name="Paukszto L."/>
            <person name="Sawicki J."/>
            <person name="Karawczyk K."/>
            <person name="Piernik-Szablinska J."/>
            <person name="Szczecinska M."/>
            <person name="Mazdziarz M."/>
        </authorList>
    </citation>
    <scope>NUCLEOTIDE SEQUENCE [LARGE SCALE GENOMIC DNA]</scope>
    <source>
        <strain evidence="1">Rf_01</strain>
        <tissue evidence="1">Aerial parts of the thallus</tissue>
    </source>
</reference>
<keyword evidence="2" id="KW-1185">Reference proteome</keyword>
<sequence>MLAGGLASAVKEYVRKFLEGIAEAAVKVYWAPALVQIIKHYRAQLFGSPLNCPEVWEVYEECSAGHEQENLLRNMHSKRAMAKTHCLGC</sequence>
<dbReference type="Proteomes" id="UP001605036">
    <property type="component" value="Unassembled WGS sequence"/>
</dbReference>
<organism evidence="1 2">
    <name type="scientific">Riccia fluitans</name>
    <dbReference type="NCBI Taxonomy" id="41844"/>
    <lineage>
        <taxon>Eukaryota</taxon>
        <taxon>Viridiplantae</taxon>
        <taxon>Streptophyta</taxon>
        <taxon>Embryophyta</taxon>
        <taxon>Marchantiophyta</taxon>
        <taxon>Marchantiopsida</taxon>
        <taxon>Marchantiidae</taxon>
        <taxon>Marchantiales</taxon>
        <taxon>Ricciaceae</taxon>
        <taxon>Riccia</taxon>
    </lineage>
</organism>
<name>A0ABD1Y1L5_9MARC</name>
<comment type="caution">
    <text evidence="1">The sequence shown here is derived from an EMBL/GenBank/DDBJ whole genome shotgun (WGS) entry which is preliminary data.</text>
</comment>
<gene>
    <name evidence="1" type="ORF">R1flu_000858</name>
</gene>
<dbReference type="EMBL" id="JBHFFA010000006">
    <property type="protein sequence ID" value="KAL2620653.1"/>
    <property type="molecule type" value="Genomic_DNA"/>
</dbReference>